<evidence type="ECO:0000256" key="2">
    <source>
        <dbReference type="ARBA" id="ARBA00008814"/>
    </source>
</evidence>
<keyword evidence="4 6" id="KW-0732">Signal</keyword>
<dbReference type="SUPFAM" id="SSF53807">
    <property type="entry name" value="Helical backbone' metal receptor"/>
    <property type="match status" value="1"/>
</dbReference>
<dbReference type="PANTHER" id="PTHR30532">
    <property type="entry name" value="IRON III DICITRATE-BINDING PERIPLASMIC PROTEIN"/>
    <property type="match status" value="1"/>
</dbReference>
<gene>
    <name evidence="8" type="ORF">PCC79_13985</name>
</gene>
<protein>
    <submittedName>
        <fullName evidence="8">Iron-siderophore ABC transporter substrate-binding protein</fullName>
    </submittedName>
</protein>
<dbReference type="Gene3D" id="3.40.50.1980">
    <property type="entry name" value="Nitrogenase molybdenum iron protein domain"/>
    <property type="match status" value="2"/>
</dbReference>
<evidence type="ECO:0000256" key="6">
    <source>
        <dbReference type="SAM" id="SignalP"/>
    </source>
</evidence>
<dbReference type="InterPro" id="IPR002491">
    <property type="entry name" value="ABC_transptr_periplasmic_BD"/>
</dbReference>
<evidence type="ECO:0000256" key="1">
    <source>
        <dbReference type="ARBA" id="ARBA00004196"/>
    </source>
</evidence>
<dbReference type="RefSeq" id="WP_232550111.1">
    <property type="nucleotide sequence ID" value="NZ_CP115965.1"/>
</dbReference>
<dbReference type="PROSITE" id="PS50983">
    <property type="entry name" value="FE_B12_PBP"/>
    <property type="match status" value="1"/>
</dbReference>
<keyword evidence="3" id="KW-0813">Transport</keyword>
<name>A0ABZ3C5F8_9ACTN</name>
<dbReference type="PROSITE" id="PS51318">
    <property type="entry name" value="TAT"/>
    <property type="match status" value="1"/>
</dbReference>
<evidence type="ECO:0000256" key="5">
    <source>
        <dbReference type="SAM" id="MobiDB-lite"/>
    </source>
</evidence>
<dbReference type="CDD" id="cd01146">
    <property type="entry name" value="FhuD"/>
    <property type="match status" value="1"/>
</dbReference>
<feature type="region of interest" description="Disordered" evidence="5">
    <location>
        <begin position="24"/>
        <end position="43"/>
    </location>
</feature>
<dbReference type="Proteomes" id="UP001434337">
    <property type="component" value="Chromosome"/>
</dbReference>
<dbReference type="Pfam" id="PF01497">
    <property type="entry name" value="Peripla_BP_2"/>
    <property type="match status" value="1"/>
</dbReference>
<evidence type="ECO:0000259" key="7">
    <source>
        <dbReference type="PROSITE" id="PS50983"/>
    </source>
</evidence>
<dbReference type="EMBL" id="CP115965">
    <property type="protein sequence ID" value="WZW97989.1"/>
    <property type="molecule type" value="Genomic_DNA"/>
</dbReference>
<keyword evidence="9" id="KW-1185">Reference proteome</keyword>
<evidence type="ECO:0000256" key="4">
    <source>
        <dbReference type="ARBA" id="ARBA00022729"/>
    </source>
</evidence>
<organism evidence="8 9">
    <name type="scientific">Propioniciclava soli</name>
    <dbReference type="NCBI Taxonomy" id="2775081"/>
    <lineage>
        <taxon>Bacteria</taxon>
        <taxon>Bacillati</taxon>
        <taxon>Actinomycetota</taxon>
        <taxon>Actinomycetes</taxon>
        <taxon>Propionibacteriales</taxon>
        <taxon>Propionibacteriaceae</taxon>
        <taxon>Propioniciclava</taxon>
    </lineage>
</organism>
<dbReference type="PROSITE" id="PS51257">
    <property type="entry name" value="PROKAR_LIPOPROTEIN"/>
    <property type="match status" value="1"/>
</dbReference>
<proteinExistence type="inferred from homology"/>
<comment type="subcellular location">
    <subcellularLocation>
        <location evidence="1">Cell envelope</location>
    </subcellularLocation>
</comment>
<reference evidence="8 9" key="1">
    <citation type="journal article" date="2023" name="Environ Microbiome">
        <title>A coral-associated actinobacterium mitigates coral bleaching under heat stress.</title>
        <authorList>
            <person name="Li J."/>
            <person name="Zou Y."/>
            <person name="Li Q."/>
            <person name="Zhang J."/>
            <person name="Bourne D.G."/>
            <person name="Lyu Y."/>
            <person name="Liu C."/>
            <person name="Zhang S."/>
        </authorList>
    </citation>
    <scope>NUCLEOTIDE SEQUENCE [LARGE SCALE GENOMIC DNA]</scope>
    <source>
        <strain evidence="8 9">SCSIO 13291</strain>
    </source>
</reference>
<evidence type="ECO:0000313" key="8">
    <source>
        <dbReference type="EMBL" id="WZW97989.1"/>
    </source>
</evidence>
<feature type="compositionally biased region" description="Low complexity" evidence="5">
    <location>
        <begin position="26"/>
        <end position="43"/>
    </location>
</feature>
<sequence>MPFSRRALVGLALTAPVLAACGASEAPTVSGGSPSAAAGSPTATSDAAGMIRVIDSRGVTVTLERPATRVVTLEWGPTEDVLALGVEPVAVADPAGFASYVSSVTLPEGTPDVGLRTEPSLESIAAAEPDLILGVNGSIPENAIAQAEQIAPVVLLTGADATRQLENLRDNFNTVALLLGREAAAQEVLSQLDAKLEESAAALSGVTAPYIFAWINVTGSTADLRMHSSRSVPGAIAEELGLTNAYTEPGDDAWGIGSWDLEALTTLPADTQILSWANDDADPLAALAGNPLWDGLAPVQAGNVHPAALHIWVYGGPMSMMQWADDLVAQLA</sequence>
<dbReference type="InterPro" id="IPR051313">
    <property type="entry name" value="Bact_iron-sidero_bind"/>
</dbReference>
<evidence type="ECO:0000313" key="9">
    <source>
        <dbReference type="Proteomes" id="UP001434337"/>
    </source>
</evidence>
<feature type="signal peptide" evidence="6">
    <location>
        <begin position="1"/>
        <end position="19"/>
    </location>
</feature>
<feature type="domain" description="Fe/B12 periplasmic-binding" evidence="7">
    <location>
        <begin position="69"/>
        <end position="332"/>
    </location>
</feature>
<feature type="chain" id="PRO_5045388895" evidence="6">
    <location>
        <begin position="20"/>
        <end position="332"/>
    </location>
</feature>
<dbReference type="PANTHER" id="PTHR30532:SF1">
    <property type="entry name" value="IRON(3+)-HYDROXAMATE-BINDING PROTEIN FHUD"/>
    <property type="match status" value="1"/>
</dbReference>
<comment type="similarity">
    <text evidence="2">Belongs to the bacterial solute-binding protein 8 family.</text>
</comment>
<dbReference type="InterPro" id="IPR006311">
    <property type="entry name" value="TAT_signal"/>
</dbReference>
<evidence type="ECO:0000256" key="3">
    <source>
        <dbReference type="ARBA" id="ARBA00022448"/>
    </source>
</evidence>
<accession>A0ABZ3C5F8</accession>